<dbReference type="EMBL" id="LJVE01000019">
    <property type="protein sequence ID" value="KPL15268.1"/>
    <property type="molecule type" value="Genomic_DNA"/>
</dbReference>
<protein>
    <submittedName>
        <fullName evidence="1">Uncharacterized protein</fullName>
    </submittedName>
</protein>
<sequence>MKKARDKLVGRKLLLMGSKAFRSKKLPVSLTRKIDEALARRMSIIVGEVPGACRLFQDYLRRKKCKNVVVGHAKSLRYNAGNWKAKQYGKSVTEREKNMIEKCDSAIIIWQDSSGVIAENLEILKRKGKPTFLYEYITKTRRGKAGWLDPERVYDPYYSWKEYMRKKRKAKA</sequence>
<evidence type="ECO:0000313" key="1">
    <source>
        <dbReference type="EMBL" id="KPL15268.1"/>
    </source>
</evidence>
<comment type="caution">
    <text evidence="1">The sequence shown here is derived from an EMBL/GenBank/DDBJ whole genome shotgun (WGS) entry which is preliminary data.</text>
</comment>
<organism evidence="1 2">
    <name type="scientific">candidate division WOR_3 bacterium SM1_77</name>
    <dbReference type="NCBI Taxonomy" id="1703778"/>
    <lineage>
        <taxon>Bacteria</taxon>
        <taxon>Bacteria division WOR-3</taxon>
    </lineage>
</organism>
<reference evidence="1 2" key="1">
    <citation type="journal article" date="2015" name="Microbiome">
        <title>Genomic resolution of linkages in carbon, nitrogen, and sulfur cycling among widespread estuary sediment bacteria.</title>
        <authorList>
            <person name="Baker B.J."/>
            <person name="Lazar C.S."/>
            <person name="Teske A.P."/>
            <person name="Dick G.J."/>
        </authorList>
    </citation>
    <scope>NUCLEOTIDE SEQUENCE [LARGE SCALE GENOMIC DNA]</scope>
    <source>
        <strain evidence="1">SM1_77</strain>
    </source>
</reference>
<accession>A0A0S8JZR4</accession>
<name>A0A0S8JZR4_UNCW3</name>
<gene>
    <name evidence="1" type="ORF">AMJ74_01855</name>
</gene>
<dbReference type="Proteomes" id="UP000050975">
    <property type="component" value="Unassembled WGS sequence"/>
</dbReference>
<dbReference type="AlphaFoldDB" id="A0A0S8JZR4"/>
<evidence type="ECO:0000313" key="2">
    <source>
        <dbReference type="Proteomes" id="UP000050975"/>
    </source>
</evidence>
<proteinExistence type="predicted"/>